<gene>
    <name evidence="9 11" type="primary">lspA</name>
    <name evidence="11" type="ORF">EVG15_06645</name>
</gene>
<comment type="catalytic activity">
    <reaction evidence="9">
        <text>Release of signal peptides from bacterial membrane prolipoproteins. Hydrolyzes -Xaa-Yaa-Zaa-|-(S,diacylglyceryl)Cys-, in which Xaa is hydrophobic (preferably Leu), and Yaa (Ala or Ser) and Zaa (Gly or Ala) have small, neutral side chains.</text>
        <dbReference type="EC" id="3.4.23.36"/>
    </reaction>
</comment>
<comment type="function">
    <text evidence="9">This protein specifically catalyzes the removal of signal peptides from prolipoproteins.</text>
</comment>
<protein>
    <recommendedName>
        <fullName evidence="9">Lipoprotein signal peptidase</fullName>
        <ecNumber evidence="9">3.4.23.36</ecNumber>
    </recommendedName>
    <alternativeName>
        <fullName evidence="9">Prolipoprotein signal peptidase</fullName>
    </alternativeName>
    <alternativeName>
        <fullName evidence="9">Signal peptidase II</fullName>
        <shortName evidence="9">SPase II</shortName>
    </alternativeName>
</protein>
<comment type="subcellular location">
    <subcellularLocation>
        <location evidence="9">Cell membrane</location>
        <topology evidence="9">Multi-pass membrane protein</topology>
    </subcellularLocation>
</comment>
<evidence type="ECO:0000256" key="6">
    <source>
        <dbReference type="ARBA" id="ARBA00022801"/>
    </source>
</evidence>
<dbReference type="GO" id="GO:0006508">
    <property type="term" value="P:proteolysis"/>
    <property type="evidence" value="ECO:0007669"/>
    <property type="project" value="UniProtKB-KW"/>
</dbReference>
<keyword evidence="7 9" id="KW-1133">Transmembrane helix</keyword>
<evidence type="ECO:0000313" key="12">
    <source>
        <dbReference type="Proteomes" id="UP000319296"/>
    </source>
</evidence>
<evidence type="ECO:0000256" key="7">
    <source>
        <dbReference type="ARBA" id="ARBA00022989"/>
    </source>
</evidence>
<reference evidence="11 12" key="1">
    <citation type="journal article" date="2019" name="ISME J.">
        <title>Insights into ecological role of a new deltaproteobacterial order Candidatus Acidulodesulfobacterales by metagenomics and metatranscriptomics.</title>
        <authorList>
            <person name="Tan S."/>
            <person name="Liu J."/>
            <person name="Fang Y."/>
            <person name="Hedlund B.P."/>
            <person name="Lian Z.H."/>
            <person name="Huang L.Y."/>
            <person name="Li J.T."/>
            <person name="Huang L.N."/>
            <person name="Li W.J."/>
            <person name="Jiang H.C."/>
            <person name="Dong H.L."/>
            <person name="Shu W.S."/>
        </authorList>
    </citation>
    <scope>NUCLEOTIDE SEQUENCE [LARGE SCALE GENOMIC DNA]</scope>
    <source>
        <strain evidence="11">AP1</strain>
    </source>
</reference>
<organism evidence="11 12">
    <name type="scientific">Candidatus Acididesulfobacter diazotrophicus</name>
    <dbReference type="NCBI Taxonomy" id="2597226"/>
    <lineage>
        <taxon>Bacteria</taxon>
        <taxon>Deltaproteobacteria</taxon>
        <taxon>Candidatus Acidulodesulfobacterales</taxon>
        <taxon>Candidatus Acididesulfobacter</taxon>
    </lineage>
</organism>
<comment type="pathway">
    <text evidence="9">Protein modification; lipoprotein biosynthesis (signal peptide cleavage).</text>
</comment>
<feature type="transmembrane region" description="Helical" evidence="9">
    <location>
        <begin position="131"/>
        <end position="150"/>
    </location>
</feature>
<dbReference type="UniPathway" id="UPA00665"/>
<dbReference type="AlphaFoldDB" id="A0A519BM02"/>
<dbReference type="EMBL" id="SGBB01000011">
    <property type="protein sequence ID" value="RZD18276.1"/>
    <property type="molecule type" value="Genomic_DNA"/>
</dbReference>
<evidence type="ECO:0000313" key="11">
    <source>
        <dbReference type="EMBL" id="RZD18276.1"/>
    </source>
</evidence>
<keyword evidence="8 9" id="KW-0472">Membrane</keyword>
<keyword evidence="2 9" id="KW-1003">Cell membrane</keyword>
<dbReference type="HAMAP" id="MF_00161">
    <property type="entry name" value="LspA"/>
    <property type="match status" value="1"/>
</dbReference>
<feature type="active site" evidence="9">
    <location>
        <position position="117"/>
    </location>
</feature>
<feature type="transmembrane region" description="Helical" evidence="9">
    <location>
        <begin position="64"/>
        <end position="82"/>
    </location>
</feature>
<keyword evidence="3 9" id="KW-0645">Protease</keyword>
<keyword evidence="5 9" id="KW-0064">Aspartyl protease</keyword>
<evidence type="ECO:0000256" key="2">
    <source>
        <dbReference type="ARBA" id="ARBA00022475"/>
    </source>
</evidence>
<feature type="transmembrane region" description="Helical" evidence="9">
    <location>
        <begin position="89"/>
        <end position="111"/>
    </location>
</feature>
<dbReference type="GO" id="GO:0005886">
    <property type="term" value="C:plasma membrane"/>
    <property type="evidence" value="ECO:0007669"/>
    <property type="project" value="UniProtKB-SubCell"/>
</dbReference>
<evidence type="ECO:0000256" key="5">
    <source>
        <dbReference type="ARBA" id="ARBA00022750"/>
    </source>
</evidence>
<evidence type="ECO:0000256" key="10">
    <source>
        <dbReference type="RuleBase" id="RU004181"/>
    </source>
</evidence>
<evidence type="ECO:0000256" key="9">
    <source>
        <dbReference type="HAMAP-Rule" id="MF_00161"/>
    </source>
</evidence>
<evidence type="ECO:0000256" key="8">
    <source>
        <dbReference type="ARBA" id="ARBA00023136"/>
    </source>
</evidence>
<evidence type="ECO:0000256" key="4">
    <source>
        <dbReference type="ARBA" id="ARBA00022692"/>
    </source>
</evidence>
<keyword evidence="4 9" id="KW-0812">Transmembrane</keyword>
<dbReference type="NCBIfam" id="TIGR00077">
    <property type="entry name" value="lspA"/>
    <property type="match status" value="1"/>
</dbReference>
<dbReference type="InterPro" id="IPR001872">
    <property type="entry name" value="Peptidase_A8"/>
</dbReference>
<feature type="active site" evidence="9">
    <location>
        <position position="135"/>
    </location>
</feature>
<evidence type="ECO:0000256" key="3">
    <source>
        <dbReference type="ARBA" id="ARBA00022670"/>
    </source>
</evidence>
<dbReference type="Pfam" id="PF01252">
    <property type="entry name" value="Peptidase_A8"/>
    <property type="match status" value="1"/>
</dbReference>
<dbReference type="EC" id="3.4.23.36" evidence="9"/>
<accession>A0A519BM02</accession>
<dbReference type="PANTHER" id="PTHR33695">
    <property type="entry name" value="LIPOPROTEIN SIGNAL PEPTIDASE"/>
    <property type="match status" value="1"/>
</dbReference>
<dbReference type="Proteomes" id="UP000319296">
    <property type="component" value="Unassembled WGS sequence"/>
</dbReference>
<sequence length="153" mass="17307">MKKKLLVLISIFIPILIVDQITKYIIANNISFYGKITVIKHYFNIVHVNNAGVAFGIMGNASKYIIILFTLAIIIALIYALFRVKIYTNLFIVSSSLIISGAVSNLINRIFQGFVVDFIDIHIYQYHWPSFNVADSCVVVGTILLFISIIKYI</sequence>
<evidence type="ECO:0000256" key="1">
    <source>
        <dbReference type="ARBA" id="ARBA00006139"/>
    </source>
</evidence>
<name>A0A519BM02_9DELT</name>
<dbReference type="GO" id="GO:0004190">
    <property type="term" value="F:aspartic-type endopeptidase activity"/>
    <property type="evidence" value="ECO:0007669"/>
    <property type="project" value="UniProtKB-UniRule"/>
</dbReference>
<dbReference type="PANTHER" id="PTHR33695:SF1">
    <property type="entry name" value="LIPOPROTEIN SIGNAL PEPTIDASE"/>
    <property type="match status" value="1"/>
</dbReference>
<keyword evidence="6 9" id="KW-0378">Hydrolase</keyword>
<proteinExistence type="inferred from homology"/>
<dbReference type="PRINTS" id="PR00781">
    <property type="entry name" value="LIPOSIGPTASE"/>
</dbReference>
<comment type="similarity">
    <text evidence="1 9 10">Belongs to the peptidase A8 family.</text>
</comment>
<comment type="caution">
    <text evidence="9">Lacks conserved residue(s) required for the propagation of feature annotation.</text>
</comment>
<comment type="caution">
    <text evidence="11">The sequence shown here is derived from an EMBL/GenBank/DDBJ whole genome shotgun (WGS) entry which is preliminary data.</text>
</comment>